<comment type="caution">
    <text evidence="1">The sequence shown here is derived from an EMBL/GenBank/DDBJ whole genome shotgun (WGS) entry which is preliminary data.</text>
</comment>
<evidence type="ECO:0008006" key="3">
    <source>
        <dbReference type="Google" id="ProtNLM"/>
    </source>
</evidence>
<dbReference type="AlphaFoldDB" id="A0AAX0S9X8"/>
<dbReference type="InterPro" id="IPR036291">
    <property type="entry name" value="NAD(P)-bd_dom_sf"/>
</dbReference>
<protein>
    <recommendedName>
        <fullName evidence="3">NAD(P)-dependent oxidoreductase</fullName>
    </recommendedName>
</protein>
<evidence type="ECO:0000313" key="1">
    <source>
        <dbReference type="EMBL" id="PEJ36869.1"/>
    </source>
</evidence>
<dbReference type="Proteomes" id="UP000220106">
    <property type="component" value="Unassembled WGS sequence"/>
</dbReference>
<proteinExistence type="predicted"/>
<dbReference type="SUPFAM" id="SSF51735">
    <property type="entry name" value="NAD(P)-binding Rossmann-fold domains"/>
    <property type="match status" value="1"/>
</dbReference>
<accession>A0AAX0S9X8</accession>
<evidence type="ECO:0000313" key="2">
    <source>
        <dbReference type="Proteomes" id="UP000220106"/>
    </source>
</evidence>
<sequence length="276" mass="31627">MQTFIVIGAYQFVGFYVTQYLLNQGEEVIGIDWTDSQASQYIIEEKELEIGRSANFIYFPINKLRLLDISQQDTVFISCYDIRKGKIGRINCLIDDIVFFLEKCKKNGLDKTPNIVILMPVEDDVEDFQSIITSIEGIASVKIIFLPTIYGPWQPESMCFEAGINQLEQSAIKATLAREYTEDALFITDFVNALERVATLSDRNIQLCSSIDDHWNKCAKFIFGESIDYLFIQPATKIIKGTVYEVQSKTGPEEGVSLQRKHNKRLNLLKKWRMSD</sequence>
<reference evidence="1 2" key="1">
    <citation type="submission" date="2017-09" db="EMBL/GenBank/DDBJ databases">
        <title>Large-scale bioinformatics analysis of Bacillus genomes uncovers conserved roles of natural products in bacterial physiology.</title>
        <authorList>
            <consortium name="Agbiome Team Llc"/>
            <person name="Bleich R.M."/>
            <person name="Kirk G.J."/>
            <person name="Santa Maria K.C."/>
            <person name="Allen S.E."/>
            <person name="Farag S."/>
            <person name="Shank E.A."/>
            <person name="Bowers A."/>
        </authorList>
    </citation>
    <scope>NUCLEOTIDE SEQUENCE [LARGE SCALE GENOMIC DNA]</scope>
    <source>
        <strain evidence="1 2">AFS003229</strain>
    </source>
</reference>
<dbReference type="RefSeq" id="WP_098174869.1">
    <property type="nucleotide sequence ID" value="NZ_NUEQ01000007.1"/>
</dbReference>
<dbReference type="EMBL" id="NUEQ01000007">
    <property type="protein sequence ID" value="PEJ36869.1"/>
    <property type="molecule type" value="Genomic_DNA"/>
</dbReference>
<gene>
    <name evidence="1" type="ORF">CN689_03220</name>
</gene>
<organism evidence="1 2">
    <name type="scientific">Peribacillus butanolivorans</name>
    <dbReference type="NCBI Taxonomy" id="421767"/>
    <lineage>
        <taxon>Bacteria</taxon>
        <taxon>Bacillati</taxon>
        <taxon>Bacillota</taxon>
        <taxon>Bacilli</taxon>
        <taxon>Bacillales</taxon>
        <taxon>Bacillaceae</taxon>
        <taxon>Peribacillus</taxon>
    </lineage>
</organism>
<name>A0AAX0S9X8_9BACI</name>